<name>A0A0E9WXN5_ANGAN</name>
<proteinExistence type="predicted"/>
<evidence type="ECO:0000313" key="1">
    <source>
        <dbReference type="EMBL" id="JAH95242.1"/>
    </source>
</evidence>
<reference evidence="1" key="1">
    <citation type="submission" date="2014-11" db="EMBL/GenBank/DDBJ databases">
        <authorList>
            <person name="Amaro Gonzalez C."/>
        </authorList>
    </citation>
    <scope>NUCLEOTIDE SEQUENCE</scope>
</reference>
<dbReference type="EMBL" id="GBXM01013335">
    <property type="protein sequence ID" value="JAH95242.1"/>
    <property type="molecule type" value="Transcribed_RNA"/>
</dbReference>
<accession>A0A0E9WXN5</accession>
<dbReference type="AlphaFoldDB" id="A0A0E9WXN5"/>
<sequence>MISMFLVFPHSALQISSLDYFSRYTNLRIISCMLSPRNFDIYACKFHKQECDVEQKNGYSLCNMT</sequence>
<organism evidence="1">
    <name type="scientific">Anguilla anguilla</name>
    <name type="common">European freshwater eel</name>
    <name type="synonym">Muraena anguilla</name>
    <dbReference type="NCBI Taxonomy" id="7936"/>
    <lineage>
        <taxon>Eukaryota</taxon>
        <taxon>Metazoa</taxon>
        <taxon>Chordata</taxon>
        <taxon>Craniata</taxon>
        <taxon>Vertebrata</taxon>
        <taxon>Euteleostomi</taxon>
        <taxon>Actinopterygii</taxon>
        <taxon>Neopterygii</taxon>
        <taxon>Teleostei</taxon>
        <taxon>Anguilliformes</taxon>
        <taxon>Anguillidae</taxon>
        <taxon>Anguilla</taxon>
    </lineage>
</organism>
<protein>
    <submittedName>
        <fullName evidence="1">Uncharacterized protein</fullName>
    </submittedName>
</protein>
<reference evidence="1" key="2">
    <citation type="journal article" date="2015" name="Fish Shellfish Immunol.">
        <title>Early steps in the European eel (Anguilla anguilla)-Vibrio vulnificus interaction in the gills: Role of the RtxA13 toxin.</title>
        <authorList>
            <person name="Callol A."/>
            <person name="Pajuelo D."/>
            <person name="Ebbesson L."/>
            <person name="Teles M."/>
            <person name="MacKenzie S."/>
            <person name="Amaro C."/>
        </authorList>
    </citation>
    <scope>NUCLEOTIDE SEQUENCE</scope>
</reference>